<organism evidence="1 2">
    <name type="scientific">Pyronema omphalodes (strain CBS 100304)</name>
    <name type="common">Pyronema confluens</name>
    <dbReference type="NCBI Taxonomy" id="1076935"/>
    <lineage>
        <taxon>Eukaryota</taxon>
        <taxon>Fungi</taxon>
        <taxon>Dikarya</taxon>
        <taxon>Ascomycota</taxon>
        <taxon>Pezizomycotina</taxon>
        <taxon>Pezizomycetes</taxon>
        <taxon>Pezizales</taxon>
        <taxon>Pyronemataceae</taxon>
        <taxon>Pyronema</taxon>
    </lineage>
</organism>
<dbReference type="EMBL" id="HF936162">
    <property type="protein sequence ID" value="CCX33674.1"/>
    <property type="molecule type" value="Genomic_DNA"/>
</dbReference>
<accession>U4LQ19</accession>
<protein>
    <submittedName>
        <fullName evidence="1">Uncharacterized protein</fullName>
    </submittedName>
</protein>
<keyword evidence="2" id="KW-1185">Reference proteome</keyword>
<gene>
    <name evidence="1" type="ORF">PCON_01612</name>
</gene>
<evidence type="ECO:0000313" key="1">
    <source>
        <dbReference type="EMBL" id="CCX33674.1"/>
    </source>
</evidence>
<dbReference type="Proteomes" id="UP000018144">
    <property type="component" value="Unassembled WGS sequence"/>
</dbReference>
<proteinExistence type="predicted"/>
<evidence type="ECO:0000313" key="2">
    <source>
        <dbReference type="Proteomes" id="UP000018144"/>
    </source>
</evidence>
<sequence length="13" mass="1516">MLERHRDNMPGCG</sequence>
<name>U4LQ19_PYROM</name>
<reference evidence="1 2" key="1">
    <citation type="journal article" date="2013" name="PLoS Genet.">
        <title>The genome and development-dependent transcriptomes of Pyronema confluens: a window into fungal evolution.</title>
        <authorList>
            <person name="Traeger S."/>
            <person name="Altegoer F."/>
            <person name="Freitag M."/>
            <person name="Gabaldon T."/>
            <person name="Kempken F."/>
            <person name="Kumar A."/>
            <person name="Marcet-Houben M."/>
            <person name="Poggeler S."/>
            <person name="Stajich J.E."/>
            <person name="Nowrousian M."/>
        </authorList>
    </citation>
    <scope>NUCLEOTIDE SEQUENCE [LARGE SCALE GENOMIC DNA]</scope>
    <source>
        <strain evidence="2">CBS 100304</strain>
        <tissue evidence="1">Vegetative mycelium</tissue>
    </source>
</reference>